<evidence type="ECO:0000256" key="6">
    <source>
        <dbReference type="ARBA" id="ARBA00023235"/>
    </source>
</evidence>
<keyword evidence="6 7" id="KW-0413">Isomerase</keyword>
<name>A0A1D3DB46_9EIME</name>
<organism evidence="10 11">
    <name type="scientific">Cyclospora cayetanensis</name>
    <dbReference type="NCBI Taxonomy" id="88456"/>
    <lineage>
        <taxon>Eukaryota</taxon>
        <taxon>Sar</taxon>
        <taxon>Alveolata</taxon>
        <taxon>Apicomplexa</taxon>
        <taxon>Conoidasida</taxon>
        <taxon>Coccidia</taxon>
        <taxon>Eucoccidiorida</taxon>
        <taxon>Eimeriorina</taxon>
        <taxon>Eimeriidae</taxon>
        <taxon>Cyclospora</taxon>
    </lineage>
</organism>
<dbReference type="SUPFAM" id="SSF56712">
    <property type="entry name" value="Prokaryotic type I DNA topoisomerase"/>
    <property type="match status" value="1"/>
</dbReference>
<protein>
    <recommendedName>
        <fullName evidence="3 7">DNA topoisomerase</fullName>
        <ecNumber evidence="3 7">5.6.2.1</ecNumber>
    </recommendedName>
</protein>
<dbReference type="FunCoup" id="A0A1D3DB46">
    <property type="interactions" value="399"/>
</dbReference>
<evidence type="ECO:0000256" key="1">
    <source>
        <dbReference type="ARBA" id="ARBA00000213"/>
    </source>
</evidence>
<feature type="domain" description="Topo IA-type catalytic" evidence="9">
    <location>
        <begin position="266"/>
        <end position="731"/>
    </location>
</feature>
<comment type="caution">
    <text evidence="10">The sequence shown here is derived from an EMBL/GenBank/DDBJ whole genome shotgun (WGS) entry which is preliminary data.</text>
</comment>
<dbReference type="PROSITE" id="PS50880">
    <property type="entry name" value="TOPRIM"/>
    <property type="match status" value="1"/>
</dbReference>
<dbReference type="Gene3D" id="1.10.290.10">
    <property type="entry name" value="Topoisomerase I, domain 4"/>
    <property type="match status" value="1"/>
</dbReference>
<evidence type="ECO:0000313" key="10">
    <source>
        <dbReference type="EMBL" id="OEH80669.1"/>
    </source>
</evidence>
<dbReference type="PANTHER" id="PTHR11390:SF21">
    <property type="entry name" value="DNA TOPOISOMERASE 3-ALPHA"/>
    <property type="match status" value="1"/>
</dbReference>
<comment type="function">
    <text evidence="7">Introduces a single-strand break via transesterification at a target site in duplex DNA. Releases the supercoiling and torsional tension of DNA introduced during the DNA replication and transcription by transiently cleaving and rejoining one strand of the DNA duplex. The scissile phosphodiester is attacked by the catalytic tyrosine of the enzyme, resulting in the formation of a DNA-(5'-phosphotyrosyl)-enzyme intermediate and the expulsion of a 3'-OH DNA strand.</text>
</comment>
<dbReference type="VEuPathDB" id="ToxoDB:LOC34621812"/>
<dbReference type="PROSITE" id="PS52039">
    <property type="entry name" value="TOPO_IA_2"/>
    <property type="match status" value="1"/>
</dbReference>
<reference evidence="10 11" key="1">
    <citation type="journal article" date="2016" name="BMC Genomics">
        <title>Comparative genomics reveals Cyclospora cayetanensis possesses coccidia-like metabolism and invasion components but unique surface antigens.</title>
        <authorList>
            <person name="Liu S."/>
            <person name="Wang L."/>
            <person name="Zheng H."/>
            <person name="Xu Z."/>
            <person name="Roellig D.M."/>
            <person name="Li N."/>
            <person name="Frace M.A."/>
            <person name="Tang K."/>
            <person name="Arrowood M.J."/>
            <person name="Moss D.M."/>
            <person name="Zhang L."/>
            <person name="Feng Y."/>
            <person name="Xiao L."/>
        </authorList>
    </citation>
    <scope>NUCLEOTIDE SEQUENCE [LARGE SCALE GENOMIC DNA]</scope>
    <source>
        <strain evidence="10 11">CHN_HEN01</strain>
    </source>
</reference>
<keyword evidence="11" id="KW-1185">Reference proteome</keyword>
<dbReference type="InterPro" id="IPR013497">
    <property type="entry name" value="Topo_IA_cen"/>
</dbReference>
<dbReference type="InterPro" id="IPR023405">
    <property type="entry name" value="Topo_IA_core_domain"/>
</dbReference>
<dbReference type="SMART" id="SM00493">
    <property type="entry name" value="TOPRIM"/>
    <property type="match status" value="1"/>
</dbReference>
<keyword evidence="5 7" id="KW-0238">DNA-binding</keyword>
<dbReference type="GO" id="GO:0003677">
    <property type="term" value="F:DNA binding"/>
    <property type="evidence" value="ECO:0007669"/>
    <property type="project" value="UniProtKB-KW"/>
</dbReference>
<dbReference type="PRINTS" id="PR00417">
    <property type="entry name" value="PRTPISMRASEI"/>
</dbReference>
<dbReference type="GO" id="GO:0006281">
    <property type="term" value="P:DNA repair"/>
    <property type="evidence" value="ECO:0007669"/>
    <property type="project" value="TreeGrafter"/>
</dbReference>
<evidence type="ECO:0000256" key="2">
    <source>
        <dbReference type="ARBA" id="ARBA00009446"/>
    </source>
</evidence>
<proteinExistence type="inferred from homology"/>
<dbReference type="EMBL" id="JROU02000015">
    <property type="protein sequence ID" value="OEH80669.1"/>
    <property type="molecule type" value="Genomic_DNA"/>
</dbReference>
<dbReference type="CDD" id="cd03362">
    <property type="entry name" value="TOPRIM_TopoIA_TopoIII"/>
    <property type="match status" value="1"/>
</dbReference>
<keyword evidence="4 7" id="KW-0799">Topoisomerase</keyword>
<dbReference type="InterPro" id="IPR003601">
    <property type="entry name" value="Topo_IA_2"/>
</dbReference>
<comment type="catalytic activity">
    <reaction evidence="1 7">
        <text>ATP-independent breakage of single-stranded DNA, followed by passage and rejoining.</text>
        <dbReference type="EC" id="5.6.2.1"/>
    </reaction>
</comment>
<dbReference type="InterPro" id="IPR000380">
    <property type="entry name" value="Topo_IA"/>
</dbReference>
<evidence type="ECO:0000256" key="5">
    <source>
        <dbReference type="ARBA" id="ARBA00023125"/>
    </source>
</evidence>
<dbReference type="Gene3D" id="1.10.460.10">
    <property type="entry name" value="Topoisomerase I, domain 2"/>
    <property type="match status" value="2"/>
</dbReference>
<dbReference type="FunFam" id="3.40.50.140:FF:000003">
    <property type="entry name" value="DNA topoisomerase"/>
    <property type="match status" value="1"/>
</dbReference>
<dbReference type="GO" id="GO:0031422">
    <property type="term" value="C:RecQ family helicase-topoisomerase III complex"/>
    <property type="evidence" value="ECO:0007669"/>
    <property type="project" value="TreeGrafter"/>
</dbReference>
<dbReference type="GO" id="GO:0005634">
    <property type="term" value="C:nucleus"/>
    <property type="evidence" value="ECO:0007669"/>
    <property type="project" value="TreeGrafter"/>
</dbReference>
<comment type="similarity">
    <text evidence="2 7">Belongs to the type IA topoisomerase family.</text>
</comment>
<evidence type="ECO:0000256" key="7">
    <source>
        <dbReference type="RuleBase" id="RU362092"/>
    </source>
</evidence>
<dbReference type="SMART" id="SM00436">
    <property type="entry name" value="TOP1Bc"/>
    <property type="match status" value="1"/>
</dbReference>
<accession>A0A1D3DB46</accession>
<evidence type="ECO:0000313" key="11">
    <source>
        <dbReference type="Proteomes" id="UP000095192"/>
    </source>
</evidence>
<dbReference type="EC" id="5.6.2.1" evidence="3 7"/>
<dbReference type="InterPro" id="IPR013826">
    <property type="entry name" value="Topo_IA_cen_sub3"/>
</dbReference>
<dbReference type="InParanoid" id="A0A1D3DB46"/>
<dbReference type="InterPro" id="IPR034144">
    <property type="entry name" value="TOPRIM_TopoIII"/>
</dbReference>
<evidence type="ECO:0000256" key="3">
    <source>
        <dbReference type="ARBA" id="ARBA00012891"/>
    </source>
</evidence>
<dbReference type="GO" id="GO:0003917">
    <property type="term" value="F:DNA topoisomerase type I (single strand cut, ATP-independent) activity"/>
    <property type="evidence" value="ECO:0007669"/>
    <property type="project" value="UniProtKB-EC"/>
</dbReference>
<dbReference type="VEuPathDB" id="ToxoDB:cyc_05463"/>
<feature type="domain" description="Toprim" evidence="8">
    <location>
        <begin position="120"/>
        <end position="264"/>
    </location>
</feature>
<dbReference type="Pfam" id="PF01751">
    <property type="entry name" value="Toprim"/>
    <property type="match status" value="1"/>
</dbReference>
<dbReference type="Proteomes" id="UP000095192">
    <property type="component" value="Unassembled WGS sequence"/>
</dbReference>
<evidence type="ECO:0000259" key="8">
    <source>
        <dbReference type="PROSITE" id="PS50880"/>
    </source>
</evidence>
<dbReference type="Pfam" id="PF01131">
    <property type="entry name" value="Topoisom_bac"/>
    <property type="match status" value="2"/>
</dbReference>
<dbReference type="GO" id="GO:0006265">
    <property type="term" value="P:DNA topological change"/>
    <property type="evidence" value="ECO:0007669"/>
    <property type="project" value="InterPro"/>
</dbReference>
<dbReference type="InterPro" id="IPR006171">
    <property type="entry name" value="TOPRIM_dom"/>
</dbReference>
<dbReference type="InterPro" id="IPR013824">
    <property type="entry name" value="Topo_IA_cen_sub1"/>
</dbReference>
<dbReference type="Gene3D" id="3.40.50.140">
    <property type="match status" value="1"/>
</dbReference>
<dbReference type="PANTHER" id="PTHR11390">
    <property type="entry name" value="PROKARYOTIC DNA TOPOISOMERASE"/>
    <property type="match status" value="1"/>
</dbReference>
<evidence type="ECO:0000259" key="9">
    <source>
        <dbReference type="PROSITE" id="PS52039"/>
    </source>
</evidence>
<dbReference type="AlphaFoldDB" id="A0A1D3DB46"/>
<dbReference type="CDD" id="cd00186">
    <property type="entry name" value="TOP1Ac"/>
    <property type="match status" value="1"/>
</dbReference>
<dbReference type="GO" id="GO:0006310">
    <property type="term" value="P:DNA recombination"/>
    <property type="evidence" value="ECO:0007669"/>
    <property type="project" value="TreeGrafter"/>
</dbReference>
<evidence type="ECO:0000256" key="4">
    <source>
        <dbReference type="ARBA" id="ARBA00023029"/>
    </source>
</evidence>
<dbReference type="InterPro" id="IPR003602">
    <property type="entry name" value="Topo_IA_DNA-bd_dom"/>
</dbReference>
<dbReference type="SMART" id="SM00437">
    <property type="entry name" value="TOP1Ac"/>
    <property type="match status" value="1"/>
</dbReference>
<gene>
    <name evidence="10" type="ORF">cyc_05463</name>
</gene>
<sequence length="806" mass="90958">MLGVPTWCSHTHRSCPSLYLRGTRTARRKWQQRRTSNDVVLDARGHIARRDPSIHFGRKSPKPPVAPVFNASSSPSRPIQLQLAQRPLFALARIPPGWQRRERQRHTEGGEDAMPANILKVLNVAEKPSVAKEITRLLGGDNVRRLQSSSTFNAVTSFPSTLHGRECEMIFTSVRGHLMTLDFSSPFSSWNAVPPEALFSAPVSKRVSDSAKDIVGNLKTYAKKCQWLVLWLDCDREGENIAFEVLQICKEANCNIQPFRAVFSAVTKQDVAADARSEIDLRIGAAFTRFLTKRYQSKLSLQRGLISYGPCQFPTLGFVVERFLEVEQFVSEKFWAIKTVVEREDDENPGRRLVVDFQWDRQRLFDRASAIACFELCNEMPEALITAIESREVTRPRPVPLSTVEMTKLCSRKLRIDSHRCMQLAEALYNRGYISYPRTETERFTRSQDLLGLIENQRDSPLWGPFAVELLEGGFEWPRDGPHDDMVGIAWRFLHPLIYDKFAFCSTRTVDMHPSMPLYTSPWKCPVSHPPIHPVKALCREDCENEDEWKVGLRELMSITIRNADCLAKANSDAIGFETKVQMDIAGRPRAISASASSGAIGNEANVHCLTIVDVTLHEGSTQPPSLLSEADLIDKMDKHGIGTDATMHEHIRTIQERNYAIKTELQQFKPTDLGVALVMGYKVVGRLCKADLSKPDLRASMERDMTKIARGLERKDEVVQRHVGTVAEVFHLLRLHIALLDEQIQKILPPLAASDADARVIESDFCTCAKIQGAEDQLLDQGAEEDLPVTDMRTRLLTLREHDSS</sequence>